<comment type="caution">
    <text evidence="12">The sequence shown here is derived from an EMBL/GenBank/DDBJ whole genome shotgun (WGS) entry which is preliminary data.</text>
</comment>
<protein>
    <recommendedName>
        <fullName evidence="8">Ubiquinone biosynthesis protein</fullName>
    </recommendedName>
</protein>
<comment type="function">
    <text evidence="8">Membrane-associated protein that warps the membrane surface to access and bind aromatic isoprenes with high specificity, including ubiquinone (CoQ) isoprene intermediates and presents them directly to Coq7, therefore facilitating the Coq7-mediated hydroxylase step. Participates in the biosynthesis of coenzyme Q, also named ubiquinone, an essential lipid-soluble electron transporter for aerobic cellular respiration.</text>
</comment>
<evidence type="ECO:0000313" key="13">
    <source>
        <dbReference type="Proteomes" id="UP001633002"/>
    </source>
</evidence>
<dbReference type="InterPro" id="IPR012762">
    <property type="entry name" value="Ubiq_biosynth_COQ9"/>
</dbReference>
<dbReference type="Pfam" id="PF08511">
    <property type="entry name" value="COQ9"/>
    <property type="match status" value="1"/>
</dbReference>
<dbReference type="GO" id="GO:0008289">
    <property type="term" value="F:lipid binding"/>
    <property type="evidence" value="ECO:0007669"/>
    <property type="project" value="UniProtKB-UniRule"/>
</dbReference>
<evidence type="ECO:0000256" key="7">
    <source>
        <dbReference type="ARBA" id="ARBA00023128"/>
    </source>
</evidence>
<evidence type="ECO:0000256" key="1">
    <source>
        <dbReference type="ARBA" id="ARBA00004173"/>
    </source>
</evidence>
<dbReference type="Proteomes" id="UP001633002">
    <property type="component" value="Unassembled WGS sequence"/>
</dbReference>
<accession>A0ABD3GS72</accession>
<keyword evidence="13" id="KW-1185">Reference proteome</keyword>
<sequence length="399" mass="43484">MAAAGRRVGTLVHRLTECMLETRIAGVAASVQADGASLLSHVPCSPSRDHRSLAACASVSKPTELSRRLCRPDSPLKSTFCLGGGASARLASTSSGTSTHSASAKAAAKAEAIRGDVQKVKEEAQYGEQVRKINEEPTNEAKVHEGAQKMKEDSSERKIDGGSESQRRDTKEERNEHEEVIDEKTKALRAALAHVPKLGWTEAALVAGARDVGISPAIVGAFPRKEAALVEFFMDECALALAEELEDLEAQLAKMVLKDRVAEIVWMRLQMQIPYLSKWAQALSIQANPLNVPTSLKQRALLVDDIWHAAGDRSADMDWYAKRALLAGVYSATELYMLTDTSPGFRDTRTFLDRRITDAIDCRKSVQEASQLAQALGAGFQNTLNSLLHRARSPSEFKF</sequence>
<organism evidence="12 13">
    <name type="scientific">Riccia sorocarpa</name>
    <dbReference type="NCBI Taxonomy" id="122646"/>
    <lineage>
        <taxon>Eukaryota</taxon>
        <taxon>Viridiplantae</taxon>
        <taxon>Streptophyta</taxon>
        <taxon>Embryophyta</taxon>
        <taxon>Marchantiophyta</taxon>
        <taxon>Marchantiopsida</taxon>
        <taxon>Marchantiidae</taxon>
        <taxon>Marchantiales</taxon>
        <taxon>Ricciaceae</taxon>
        <taxon>Riccia</taxon>
    </lineage>
</organism>
<evidence type="ECO:0000256" key="3">
    <source>
        <dbReference type="ARBA" id="ARBA00010766"/>
    </source>
</evidence>
<evidence type="ECO:0000256" key="2">
    <source>
        <dbReference type="ARBA" id="ARBA00004749"/>
    </source>
</evidence>
<dbReference type="GO" id="GO:0005739">
    <property type="term" value="C:mitochondrion"/>
    <property type="evidence" value="ECO:0007669"/>
    <property type="project" value="UniProtKB-SubCell"/>
</dbReference>
<keyword evidence="4 8" id="KW-0831">Ubiquinone biosynthesis</keyword>
<dbReference type="InterPro" id="IPR048674">
    <property type="entry name" value="COQ9_HTH"/>
</dbReference>
<keyword evidence="5" id="KW-0809">Transit peptide</keyword>
<proteinExistence type="inferred from homology"/>
<name>A0ABD3GS72_9MARC</name>
<keyword evidence="6 8" id="KW-0446">Lipid-binding</keyword>
<evidence type="ECO:0000259" key="10">
    <source>
        <dbReference type="Pfam" id="PF08511"/>
    </source>
</evidence>
<dbReference type="PANTHER" id="PTHR21427:SF19">
    <property type="entry name" value="UBIQUINONE BIOSYNTHESIS PROTEIN COQ9, MITOCHONDRIAL"/>
    <property type="match status" value="1"/>
</dbReference>
<dbReference type="Pfam" id="PF21392">
    <property type="entry name" value="COQ9_N"/>
    <property type="match status" value="1"/>
</dbReference>
<evidence type="ECO:0000313" key="12">
    <source>
        <dbReference type="EMBL" id="KAL3680935.1"/>
    </source>
</evidence>
<dbReference type="PANTHER" id="PTHR21427">
    <property type="entry name" value="UBIQUINONE BIOSYNTHESIS PROTEIN COQ9, MITOCHONDRIAL"/>
    <property type="match status" value="1"/>
</dbReference>
<feature type="region of interest" description="Disordered" evidence="9">
    <location>
        <begin position="128"/>
        <end position="181"/>
    </location>
</feature>
<evidence type="ECO:0000256" key="5">
    <source>
        <dbReference type="ARBA" id="ARBA00022946"/>
    </source>
</evidence>
<dbReference type="Gene3D" id="1.10.357.10">
    <property type="entry name" value="Tetracycline Repressor, domain 2"/>
    <property type="match status" value="1"/>
</dbReference>
<comment type="subcellular location">
    <subcellularLocation>
        <location evidence="1 8">Mitochondrion</location>
    </subcellularLocation>
</comment>
<dbReference type="AlphaFoldDB" id="A0ABD3GS72"/>
<evidence type="ECO:0000259" key="11">
    <source>
        <dbReference type="Pfam" id="PF21392"/>
    </source>
</evidence>
<feature type="domain" description="COQ9 C-terminal" evidence="10">
    <location>
        <begin position="292"/>
        <end position="361"/>
    </location>
</feature>
<comment type="similarity">
    <text evidence="3 8">Belongs to the COQ9 family.</text>
</comment>
<evidence type="ECO:0000256" key="4">
    <source>
        <dbReference type="ARBA" id="ARBA00022688"/>
    </source>
</evidence>
<evidence type="ECO:0000256" key="8">
    <source>
        <dbReference type="RuleBase" id="RU366063"/>
    </source>
</evidence>
<comment type="pathway">
    <text evidence="2 8">Cofactor biosynthesis; ubiquinone biosynthesis.</text>
</comment>
<feature type="domain" description="Ubiquinone biosynthesis protein COQ9 HTH" evidence="11">
    <location>
        <begin position="184"/>
        <end position="209"/>
    </location>
</feature>
<evidence type="ECO:0000256" key="6">
    <source>
        <dbReference type="ARBA" id="ARBA00023121"/>
    </source>
</evidence>
<dbReference type="EMBL" id="JBJQOH010000007">
    <property type="protein sequence ID" value="KAL3680935.1"/>
    <property type="molecule type" value="Genomic_DNA"/>
</dbReference>
<dbReference type="NCBIfam" id="TIGR02396">
    <property type="entry name" value="diverge_rpsU"/>
    <property type="match status" value="1"/>
</dbReference>
<dbReference type="InterPro" id="IPR013718">
    <property type="entry name" value="COQ9_C"/>
</dbReference>
<dbReference type="FunFam" id="1.10.357.10:FF:000004">
    <property type="entry name" value="Ubiquinone biosynthesis protein COQ9, mitochondrial"/>
    <property type="match status" value="1"/>
</dbReference>
<reference evidence="12 13" key="1">
    <citation type="submission" date="2024-09" db="EMBL/GenBank/DDBJ databases">
        <title>Chromosome-scale assembly of Riccia sorocarpa.</title>
        <authorList>
            <person name="Paukszto L."/>
        </authorList>
    </citation>
    <scope>NUCLEOTIDE SEQUENCE [LARGE SCALE GENOMIC DNA]</scope>
    <source>
        <strain evidence="12">LP-2024</strain>
        <tissue evidence="12">Aerial parts of the thallus</tissue>
    </source>
</reference>
<dbReference type="GO" id="GO:0006744">
    <property type="term" value="P:ubiquinone biosynthetic process"/>
    <property type="evidence" value="ECO:0007669"/>
    <property type="project" value="UniProtKB-UniRule"/>
</dbReference>
<keyword evidence="7 8" id="KW-0496">Mitochondrion</keyword>
<evidence type="ECO:0000256" key="9">
    <source>
        <dbReference type="SAM" id="MobiDB-lite"/>
    </source>
</evidence>
<gene>
    <name evidence="12" type="ORF">R1sor_023891</name>
</gene>